<dbReference type="EMBL" id="QFBC01000026">
    <property type="protein sequence ID" value="PWE52403.1"/>
    <property type="molecule type" value="Genomic_DNA"/>
</dbReference>
<dbReference type="OrthoDB" id="8447996at2"/>
<name>A0A2U2DGF5_9HYPH</name>
<evidence type="ECO:0000313" key="2">
    <source>
        <dbReference type="Proteomes" id="UP000245252"/>
    </source>
</evidence>
<dbReference type="RefSeq" id="WP_109462132.1">
    <property type="nucleotide sequence ID" value="NZ_QFBC01000026.1"/>
</dbReference>
<proteinExistence type="predicted"/>
<reference evidence="1 2" key="1">
    <citation type="submission" date="2018-05" db="EMBL/GenBank/DDBJ databases">
        <title>The draft genome of strain NS-104.</title>
        <authorList>
            <person name="Hang P."/>
            <person name="Jiang J."/>
        </authorList>
    </citation>
    <scope>NUCLEOTIDE SEQUENCE [LARGE SCALE GENOMIC DNA]</scope>
    <source>
        <strain evidence="1 2">NS-104</strain>
    </source>
</reference>
<comment type="caution">
    <text evidence="1">The sequence shown here is derived from an EMBL/GenBank/DDBJ whole genome shotgun (WGS) entry which is preliminary data.</text>
</comment>
<dbReference type="Proteomes" id="UP000245252">
    <property type="component" value="Unassembled WGS sequence"/>
</dbReference>
<evidence type="ECO:0000313" key="1">
    <source>
        <dbReference type="EMBL" id="PWE52403.1"/>
    </source>
</evidence>
<gene>
    <name evidence="1" type="ORF">DEM27_31140</name>
</gene>
<organism evidence="1 2">
    <name type="scientific">Metarhizobium album</name>
    <dbReference type="NCBI Taxonomy" id="2182425"/>
    <lineage>
        <taxon>Bacteria</taxon>
        <taxon>Pseudomonadati</taxon>
        <taxon>Pseudomonadota</taxon>
        <taxon>Alphaproteobacteria</taxon>
        <taxon>Hyphomicrobiales</taxon>
        <taxon>Rhizobiaceae</taxon>
        <taxon>Metarhizobium</taxon>
    </lineage>
</organism>
<dbReference type="AlphaFoldDB" id="A0A2U2DGF5"/>
<protein>
    <submittedName>
        <fullName evidence="1">Uncharacterized protein</fullName>
    </submittedName>
</protein>
<keyword evidence="2" id="KW-1185">Reference proteome</keyword>
<sequence length="128" mass="13976">MAPLPKPMSRAAFVIEAAIAEGRTAEALQKLVHALRQDQDDKAVRRLAADWIERIGLPPGAPKALRQGAPALREEWLEIADMVAGLQAQSKTYTEAVQETAAHFGYSERHVQACVADWKSAVSQSQTD</sequence>
<accession>A0A2U2DGF5</accession>